<dbReference type="GO" id="GO:0005886">
    <property type="term" value="C:plasma membrane"/>
    <property type="evidence" value="ECO:0007669"/>
    <property type="project" value="InterPro"/>
</dbReference>
<accession>A0A0F7SHG3</accession>
<feature type="transmembrane region" description="Helical" evidence="2">
    <location>
        <begin position="154"/>
        <end position="173"/>
    </location>
</feature>
<proteinExistence type="predicted"/>
<sequence length="519" mass="55057">MPNPATPGTVLTLAATILLALASFCTPLIKSLYLFKATLDNDDFTGTLTLGTLGYCIEQTSSTNCSSAGFGYTLDLDSILAITAIDIPTSLSKWITYVLIVNFFGMTILSSIVAGIGASVAMVAFGFDIVLFFLAKKRINSLSGASSSIGMSTWLVLAGWICLMFSGCAFGFGRRCIQSRGPRDPDGGARGRKVNPDDAYDEQIRQDAFQQEQDRKYRLANGDMAGQGGVGNPNHLPGFQPYETIPLTSTGNRGQGTDQWLEEEDEQDERDLGVGGNAAHLGYRDQAENPYAAGAVGVGAGNAYAGSIAGRSEVASYAMGGFNAGRGAGGRGLDQGAPYGQPGGLTRRESDDFAAGQATPGGYPSVTEAGQDYYQAEPYSDPYAQPYRQPYNSASTSPPPNRFFSPTTTASHYDTYSSPQLQQSQQQPDRQVSPAMHAPAPQRLADPQGNSYANFLDVQHHDQYVTSEASGSGGIERGLDGEGVTGPEPPRYELTATPGFSSDPSSGYRQEKSAFTGYP</sequence>
<feature type="signal peptide" evidence="3">
    <location>
        <begin position="1"/>
        <end position="22"/>
    </location>
</feature>
<feature type="compositionally biased region" description="Acidic residues" evidence="1">
    <location>
        <begin position="260"/>
        <end position="269"/>
    </location>
</feature>
<keyword evidence="2" id="KW-0472">Membrane</keyword>
<feature type="compositionally biased region" description="Gly residues" evidence="1">
    <location>
        <begin position="471"/>
        <end position="484"/>
    </location>
</feature>
<keyword evidence="3" id="KW-0732">Signal</keyword>
<evidence type="ECO:0000256" key="1">
    <source>
        <dbReference type="SAM" id="MobiDB-lite"/>
    </source>
</evidence>
<name>A0A0F7SHG3_PHARH</name>
<feature type="region of interest" description="Disordered" evidence="1">
    <location>
        <begin position="246"/>
        <end position="270"/>
    </location>
</feature>
<evidence type="ECO:0000256" key="2">
    <source>
        <dbReference type="SAM" id="Phobius"/>
    </source>
</evidence>
<dbReference type="InterPro" id="IPR009571">
    <property type="entry name" value="SUR7/Rim9-like_fungi"/>
</dbReference>
<reference evidence="4" key="1">
    <citation type="submission" date="2014-08" db="EMBL/GenBank/DDBJ databases">
        <authorList>
            <person name="Sharma Rahul"/>
            <person name="Thines Marco"/>
        </authorList>
    </citation>
    <scope>NUCLEOTIDE SEQUENCE</scope>
</reference>
<dbReference type="GO" id="GO:0032153">
    <property type="term" value="C:cell division site"/>
    <property type="evidence" value="ECO:0007669"/>
    <property type="project" value="TreeGrafter"/>
</dbReference>
<dbReference type="AlphaFoldDB" id="A0A0F7SHG3"/>
<feature type="chain" id="PRO_5002522011" evidence="3">
    <location>
        <begin position="23"/>
        <end position="519"/>
    </location>
</feature>
<dbReference type="PANTHER" id="PTHR28013">
    <property type="entry name" value="PROTEIN DCV1-RELATED"/>
    <property type="match status" value="1"/>
</dbReference>
<dbReference type="PANTHER" id="PTHR28013:SF4">
    <property type="entry name" value="MARVEL DOMAIN-CONTAINING PROTEIN"/>
    <property type="match status" value="1"/>
</dbReference>
<feature type="transmembrane region" description="Helical" evidence="2">
    <location>
        <begin position="100"/>
        <end position="133"/>
    </location>
</feature>
<organism evidence="4">
    <name type="scientific">Phaffia rhodozyma</name>
    <name type="common">Yeast</name>
    <name type="synonym">Xanthophyllomyces dendrorhous</name>
    <dbReference type="NCBI Taxonomy" id="264483"/>
    <lineage>
        <taxon>Eukaryota</taxon>
        <taxon>Fungi</taxon>
        <taxon>Dikarya</taxon>
        <taxon>Basidiomycota</taxon>
        <taxon>Agaricomycotina</taxon>
        <taxon>Tremellomycetes</taxon>
        <taxon>Cystofilobasidiales</taxon>
        <taxon>Mrakiaceae</taxon>
        <taxon>Phaffia</taxon>
    </lineage>
</organism>
<evidence type="ECO:0000313" key="4">
    <source>
        <dbReference type="EMBL" id="CDZ96749.1"/>
    </source>
</evidence>
<feature type="compositionally biased region" description="Low complexity" evidence="1">
    <location>
        <begin position="417"/>
        <end position="434"/>
    </location>
</feature>
<dbReference type="EMBL" id="LN483167">
    <property type="protein sequence ID" value="CDZ96749.1"/>
    <property type="molecule type" value="Genomic_DNA"/>
</dbReference>
<dbReference type="Pfam" id="PF06687">
    <property type="entry name" value="SUR7"/>
    <property type="match status" value="1"/>
</dbReference>
<protein>
    <submittedName>
        <fullName evidence="4">Actin cortical patch SUR7/pH-response regulator PalI</fullName>
    </submittedName>
</protein>
<keyword evidence="2" id="KW-1133">Transmembrane helix</keyword>
<dbReference type="InterPro" id="IPR051380">
    <property type="entry name" value="pH-response_reg_palI/RIM9"/>
</dbReference>
<feature type="region of interest" description="Disordered" evidence="1">
    <location>
        <begin position="181"/>
        <end position="203"/>
    </location>
</feature>
<feature type="compositionally biased region" description="Polar residues" evidence="1">
    <location>
        <begin position="498"/>
        <end position="508"/>
    </location>
</feature>
<evidence type="ECO:0000256" key="3">
    <source>
        <dbReference type="SAM" id="SignalP"/>
    </source>
</evidence>
<feature type="compositionally biased region" description="Polar residues" evidence="1">
    <location>
        <begin position="404"/>
        <end position="416"/>
    </location>
</feature>
<dbReference type="GO" id="GO:0035838">
    <property type="term" value="C:growing cell tip"/>
    <property type="evidence" value="ECO:0007669"/>
    <property type="project" value="TreeGrafter"/>
</dbReference>
<feature type="region of interest" description="Disordered" evidence="1">
    <location>
        <begin position="328"/>
        <end position="519"/>
    </location>
</feature>
<feature type="compositionally biased region" description="Polar residues" evidence="1">
    <location>
        <begin position="246"/>
        <end position="257"/>
    </location>
</feature>
<keyword evidence="2" id="KW-0812">Transmembrane</keyword>